<dbReference type="Proteomes" id="UP001072952">
    <property type="component" value="Unassembled WGS sequence"/>
</dbReference>
<dbReference type="EMBL" id="JANSLD010000035">
    <property type="protein sequence ID" value="MCY1583989.1"/>
    <property type="molecule type" value="Genomic_DNA"/>
</dbReference>
<dbReference type="InterPro" id="IPR002052">
    <property type="entry name" value="DNA_methylase_N6_adenine_CS"/>
</dbReference>
<keyword evidence="1" id="KW-0808">Transferase</keyword>
<organism evidence="1 2">
    <name type="scientific">Staphylococcus pettenkoferi</name>
    <dbReference type="NCBI Taxonomy" id="170573"/>
    <lineage>
        <taxon>Bacteria</taxon>
        <taxon>Bacillati</taxon>
        <taxon>Bacillota</taxon>
        <taxon>Bacilli</taxon>
        <taxon>Bacillales</taxon>
        <taxon>Staphylococcaceae</taxon>
        <taxon>Staphylococcus</taxon>
    </lineage>
</organism>
<dbReference type="PROSITE" id="PS00092">
    <property type="entry name" value="N6_MTASE"/>
    <property type="match status" value="1"/>
</dbReference>
<protein>
    <submittedName>
        <fullName evidence="1">Adenine-specific methyltransferase EcoRI family protein</fullName>
    </submittedName>
</protein>
<evidence type="ECO:0000313" key="1">
    <source>
        <dbReference type="EMBL" id="MCY1583989.1"/>
    </source>
</evidence>
<reference evidence="1" key="1">
    <citation type="journal article" date="2022" name="Int. J. Mol. Sci.">
        <title>Phenotypic and Genotypic Virulence Characterisation of Staphylococcus pettenkoferi Strains Isolated from Human Bloodstream and Diabetic Foot Infections.</title>
        <authorList>
            <person name="Magnan C."/>
            <person name="Ahmad-Mansour N."/>
            <person name="Pouget C."/>
            <person name="Morsli M."/>
            <person name="Huc-Brandt S."/>
            <person name="Pantel A."/>
            <person name="Dunyach-Remy C."/>
            <person name="Sotto A."/>
            <person name="Molle V."/>
            <person name="Lavigne J.-P."/>
        </authorList>
    </citation>
    <scope>NUCLEOTIDE SEQUENCE</scope>
    <source>
        <strain evidence="1">NSP012P</strain>
    </source>
</reference>
<name>A0ABT4BPE9_9STAP</name>
<evidence type="ECO:0000313" key="2">
    <source>
        <dbReference type="Proteomes" id="UP001072952"/>
    </source>
</evidence>
<sequence>MSLNSNLHKAKNLKLDEFYTQLSYIENEMKYYEKFFEDKHIFCNCDDPEYSNFWRYFALNFKRLKLKRLTSTHYSKTDKETFQMDMFKEVPEDFINKKTFMTLEETGIELPLGYITPITDGSGDFRSEESIKILKECDIVVTNPPFSLFTEYVEQLMTYEKDFIILGSQNALTTNSIFPLLKENKIWTGVFAGNMEFRVPNEEEYKKDGNRFWIDENGDYWRSLGNICWFTNLTHYKRNEDLILYKKYDEDLYPQYDNYDAINVDKVTDIPYDYDGIIGVPVTFIYKHNPEQFEIIGQTHSGDKSKEVENIRTSTKNKHRGLVEGKQKYARVLIRRVKNEN</sequence>
<dbReference type="InterPro" id="IPR025247">
    <property type="entry name" value="EcoRI-like_methylase"/>
</dbReference>
<dbReference type="GO" id="GO:0008168">
    <property type="term" value="F:methyltransferase activity"/>
    <property type="evidence" value="ECO:0007669"/>
    <property type="project" value="UniProtKB-KW"/>
</dbReference>
<keyword evidence="2" id="KW-1185">Reference proteome</keyword>
<reference evidence="1" key="2">
    <citation type="submission" date="2022-08" db="EMBL/GenBank/DDBJ databases">
        <authorList>
            <person name="Magnan C."/>
        </authorList>
    </citation>
    <scope>NUCLEOTIDE SEQUENCE</scope>
    <source>
        <strain evidence="1">NSP012P</strain>
    </source>
</reference>
<accession>A0ABT4BPE9</accession>
<dbReference type="GO" id="GO:0032259">
    <property type="term" value="P:methylation"/>
    <property type="evidence" value="ECO:0007669"/>
    <property type="project" value="UniProtKB-KW"/>
</dbReference>
<comment type="caution">
    <text evidence="1">The sequence shown here is derived from an EMBL/GenBank/DDBJ whole genome shotgun (WGS) entry which is preliminary data.</text>
</comment>
<dbReference type="RefSeq" id="WP_195850043.1">
    <property type="nucleotide sequence ID" value="NZ_JALCYB010000001.1"/>
</dbReference>
<proteinExistence type="predicted"/>
<gene>
    <name evidence="1" type="ORF">NW133_10820</name>
</gene>
<dbReference type="Pfam" id="PF13651">
    <property type="entry name" value="EcoRI_methylase"/>
    <property type="match status" value="1"/>
</dbReference>
<keyword evidence="1" id="KW-0489">Methyltransferase</keyword>